<reference evidence="1 2" key="1">
    <citation type="journal article" date="2021" name="Int. J. Syst. Evol. Microbiol.">
        <title>Clostridium zeae sp. nov., isolated from corn silage.</title>
        <authorList>
            <person name="Kobayashi H."/>
            <person name="Tanizawa Y."/>
            <person name="Yagura M."/>
            <person name="Sakamoto M."/>
            <person name="Ohkuma M."/>
            <person name="Tohno M."/>
        </authorList>
    </citation>
    <scope>NUCLEOTIDE SEQUENCE [LARGE SCALE GENOMIC DNA]</scope>
    <source>
        <strain evidence="1 2">CSC2</strain>
    </source>
</reference>
<name>A0ABQ1EB52_9CLOT</name>
<dbReference type="Pfam" id="PF11007">
    <property type="entry name" value="CotJA"/>
    <property type="match status" value="1"/>
</dbReference>
<dbReference type="RefSeq" id="WP_206870305.1">
    <property type="nucleotide sequence ID" value="NZ_BMBA01000002.1"/>
</dbReference>
<evidence type="ECO:0000313" key="2">
    <source>
        <dbReference type="Proteomes" id="UP000663802"/>
    </source>
</evidence>
<keyword evidence="2" id="KW-1185">Reference proteome</keyword>
<proteinExistence type="predicted"/>
<evidence type="ECO:0000313" key="1">
    <source>
        <dbReference type="EMBL" id="GFZ32027.1"/>
    </source>
</evidence>
<protein>
    <recommendedName>
        <fullName evidence="3">Spore coat associated protein CotJA</fullName>
    </recommendedName>
</protein>
<organism evidence="1 2">
    <name type="scientific">Clostridium zeae</name>
    <dbReference type="NCBI Taxonomy" id="2759022"/>
    <lineage>
        <taxon>Bacteria</taxon>
        <taxon>Bacillati</taxon>
        <taxon>Bacillota</taxon>
        <taxon>Clostridia</taxon>
        <taxon>Eubacteriales</taxon>
        <taxon>Clostridiaceae</taxon>
        <taxon>Clostridium</taxon>
    </lineage>
</organism>
<comment type="caution">
    <text evidence="1">The sequence shown here is derived from an EMBL/GenBank/DDBJ whole genome shotgun (WGS) entry which is preliminary data.</text>
</comment>
<evidence type="ECO:0008006" key="3">
    <source>
        <dbReference type="Google" id="ProtNLM"/>
    </source>
</evidence>
<dbReference type="Proteomes" id="UP000663802">
    <property type="component" value="Unassembled WGS sequence"/>
</dbReference>
<gene>
    <name evidence="1" type="ORF">CSC2_25530</name>
</gene>
<sequence length="57" mass="6990">MSDVFKMKDEFKLDYAEAYVLPQPFKDLYDIKTAFERGTIFNDLYRPYEKKKHGREY</sequence>
<accession>A0ABQ1EB52</accession>
<dbReference type="EMBL" id="BMBA01000002">
    <property type="protein sequence ID" value="GFZ32027.1"/>
    <property type="molecule type" value="Genomic_DNA"/>
</dbReference>
<dbReference type="InterPro" id="IPR020256">
    <property type="entry name" value="Spore_coat_CotJA"/>
</dbReference>